<dbReference type="NCBIfam" id="TIGR05002">
    <property type="entry name" value="NxxGxxAF_repeat"/>
    <property type="match status" value="4"/>
</dbReference>
<gene>
    <name evidence="2" type="ORF">C7B65_17815</name>
</gene>
<reference evidence="2 3" key="2">
    <citation type="submission" date="2018-03" db="EMBL/GenBank/DDBJ databases">
        <title>The ancient ancestry and fast evolution of plastids.</title>
        <authorList>
            <person name="Moore K.R."/>
            <person name="Magnabosco C."/>
            <person name="Momper L."/>
            <person name="Gold D.A."/>
            <person name="Bosak T."/>
            <person name="Fournier G.P."/>
        </authorList>
    </citation>
    <scope>NUCLEOTIDE SEQUENCE [LARGE SCALE GENOMIC DNA]</scope>
    <source>
        <strain evidence="2 3">ULC007</strain>
    </source>
</reference>
<dbReference type="InterPro" id="IPR055876">
    <property type="entry name" value="DUF7453"/>
</dbReference>
<dbReference type="EMBL" id="PVWG01000024">
    <property type="protein sequence ID" value="PSB17760.1"/>
    <property type="molecule type" value="Genomic_DNA"/>
</dbReference>
<dbReference type="Pfam" id="PF24251">
    <property type="entry name" value="DUF7453"/>
    <property type="match status" value="1"/>
</dbReference>
<dbReference type="RefSeq" id="WP_073073072.1">
    <property type="nucleotide sequence ID" value="NZ_MPPI01000020.1"/>
</dbReference>
<dbReference type="InterPro" id="IPR013424">
    <property type="entry name" value="Ice-binding_C"/>
</dbReference>
<proteinExistence type="predicted"/>
<dbReference type="AlphaFoldDB" id="A0A2T1DB96"/>
<evidence type="ECO:0000313" key="3">
    <source>
        <dbReference type="Proteomes" id="UP000238634"/>
    </source>
</evidence>
<reference evidence="2 3" key="1">
    <citation type="submission" date="2018-02" db="EMBL/GenBank/DDBJ databases">
        <authorList>
            <person name="Cohen D.B."/>
            <person name="Kent A.D."/>
        </authorList>
    </citation>
    <scope>NUCLEOTIDE SEQUENCE [LARGE SCALE GENOMIC DNA]</scope>
    <source>
        <strain evidence="2 3">ULC007</strain>
    </source>
</reference>
<evidence type="ECO:0000256" key="1">
    <source>
        <dbReference type="SAM" id="SignalP"/>
    </source>
</evidence>
<protein>
    <submittedName>
        <fullName evidence="2">PEP-CTERM sorting domain-containing protein</fullName>
    </submittedName>
</protein>
<dbReference type="NCBIfam" id="TIGR02595">
    <property type="entry name" value="PEP_CTERM"/>
    <property type="match status" value="1"/>
</dbReference>
<accession>A0A2T1DB96</accession>
<keyword evidence="1" id="KW-0732">Signal</keyword>
<sequence length="419" mass="42727">MKFCLGMTRTHLGCAATMLSLSISLPAQAAGFNFTQISDSANSPFRIFRNAAINNQGLVSFETFVSPQAPPIAVSAGSGGSITPISDPNGPYNVTFYSSLNNTGTATFTGNLVDLSKIDPNGGPPTDPTATLLKSGIYANTGGVVKTIADSTSKEFNFFGSSAINDAGTIAFFASFGAGESGIFSSSNGKVTPVVSTLGEFSSFVGGIDTVGGDGPFAIYTIPGINNSGKIAFSATLDTGKSGVFVSDGGTVKTIVSSKFNRFSSAAINDQGTVAFVGELIGGDRGIFTGTEKGLKTIADTSGAFSLFTSDPALNNNGEVAFLAELDNGGKGIFNGADPIANKVIAVGDFLNGLSVLDLTIIDKGLNDSGQIGFGVLLSDGSERIFRAKPVPEPGSVAGLAAVGLIGGWLKRHRRKSVA</sequence>
<keyword evidence="3" id="KW-1185">Reference proteome</keyword>
<feature type="signal peptide" evidence="1">
    <location>
        <begin position="1"/>
        <end position="29"/>
    </location>
</feature>
<evidence type="ECO:0000313" key="2">
    <source>
        <dbReference type="EMBL" id="PSB17760.1"/>
    </source>
</evidence>
<comment type="caution">
    <text evidence="2">The sequence shown here is derived from an EMBL/GenBank/DDBJ whole genome shotgun (WGS) entry which is preliminary data.</text>
</comment>
<dbReference type="Proteomes" id="UP000238634">
    <property type="component" value="Unassembled WGS sequence"/>
</dbReference>
<feature type="chain" id="PRO_5015560375" evidence="1">
    <location>
        <begin position="30"/>
        <end position="419"/>
    </location>
</feature>
<dbReference type="OrthoDB" id="508097at2"/>
<organism evidence="2 3">
    <name type="scientific">Phormidesmis priestleyi ULC007</name>
    <dbReference type="NCBI Taxonomy" id="1920490"/>
    <lineage>
        <taxon>Bacteria</taxon>
        <taxon>Bacillati</taxon>
        <taxon>Cyanobacteriota</taxon>
        <taxon>Cyanophyceae</taxon>
        <taxon>Leptolyngbyales</taxon>
        <taxon>Leptolyngbyaceae</taxon>
        <taxon>Phormidesmis</taxon>
    </lineage>
</organism>
<name>A0A2T1DB96_9CYAN</name>